<dbReference type="SUPFAM" id="SSF89372">
    <property type="entry name" value="Fucose-specific lectin"/>
    <property type="match status" value="1"/>
</dbReference>
<protein>
    <recommendedName>
        <fullName evidence="3">Fucose-specific lectin</fullName>
    </recommendedName>
</protein>
<evidence type="ECO:0000313" key="2">
    <source>
        <dbReference type="Proteomes" id="UP000605986"/>
    </source>
</evidence>
<evidence type="ECO:0000313" key="1">
    <source>
        <dbReference type="EMBL" id="KAF4456303.1"/>
    </source>
</evidence>
<comment type="caution">
    <text evidence="1">The sequence shown here is derived from an EMBL/GenBank/DDBJ whole genome shotgun (WGS) entry which is preliminary data.</text>
</comment>
<proteinExistence type="predicted"/>
<organism evidence="1 2">
    <name type="scientific">Fusarium austroafricanum</name>
    <dbReference type="NCBI Taxonomy" id="2364996"/>
    <lineage>
        <taxon>Eukaryota</taxon>
        <taxon>Fungi</taxon>
        <taxon>Dikarya</taxon>
        <taxon>Ascomycota</taxon>
        <taxon>Pezizomycotina</taxon>
        <taxon>Sordariomycetes</taxon>
        <taxon>Hypocreomycetidae</taxon>
        <taxon>Hypocreales</taxon>
        <taxon>Nectriaceae</taxon>
        <taxon>Fusarium</taxon>
        <taxon>Fusarium concolor species complex</taxon>
    </lineage>
</organism>
<reference evidence="1" key="1">
    <citation type="submission" date="2020-01" db="EMBL/GenBank/DDBJ databases">
        <title>Identification and distribution of gene clusters putatively required for synthesis of sphingolipid metabolism inhibitors in phylogenetically diverse species of the filamentous fungus Fusarium.</title>
        <authorList>
            <person name="Kim H.-S."/>
            <person name="Busman M."/>
            <person name="Brown D.W."/>
            <person name="Divon H."/>
            <person name="Uhlig S."/>
            <person name="Proctor R.H."/>
        </authorList>
    </citation>
    <scope>NUCLEOTIDE SEQUENCE</scope>
    <source>
        <strain evidence="1">NRRL 53441</strain>
    </source>
</reference>
<dbReference type="AlphaFoldDB" id="A0A8H4P3W5"/>
<dbReference type="Proteomes" id="UP000605986">
    <property type="component" value="Unassembled WGS sequence"/>
</dbReference>
<dbReference type="OrthoDB" id="5426604at2759"/>
<dbReference type="EMBL" id="JAADJG010000063">
    <property type="protein sequence ID" value="KAF4456303.1"/>
    <property type="molecule type" value="Genomic_DNA"/>
</dbReference>
<keyword evidence="2" id="KW-1185">Reference proteome</keyword>
<accession>A0A8H4P3W5</accession>
<sequence>MAPITALIDKATPGDKNIKLFYATGKAQLGLALWSGTKDDDPENSYQTPQDVGNGQYILNPSHMASVNFQGVEKAFALTTANPFKVTKDDVYSISEISESSQKELRSIIIGNITLAACASEKNAWVYFSIPMGPNTRALMELDLQTSQTTQLIWTHDLWINSFAAAWYDTTTGKRSVIYEGSSLMEYVVDDATHGMPIQSTGDMQRNTPVAVAFNAGKVFLYYCGRGTAGGIRRTTKTGNSWGISTLVNSDTIAQDSQLTVVRANGINHLFFVARDANEEGDDYFVHYRDEIE</sequence>
<evidence type="ECO:0008006" key="3">
    <source>
        <dbReference type="Google" id="ProtNLM"/>
    </source>
</evidence>
<name>A0A8H4P3W5_9HYPO</name>
<gene>
    <name evidence="1" type="ORF">F53441_1548</name>
</gene>